<comment type="caution">
    <text evidence="1">The sequence shown here is derived from an EMBL/GenBank/DDBJ whole genome shotgun (WGS) entry which is preliminary data.</text>
</comment>
<sequence length="155" mass="18305">MDKKTFKITFNRLLEASVDGLTNEQKIKYMKKWIRDHEKMEESTTNKSISLPDSIYVESSEKIGELVRTKLAQIIRNQLLSPEKVRVLQDAKHCKNLFDINHPMLKKVTYDRPLIEQRTVNGYFRYWAKRLLYIRKNILSVMIGMRETNPSLLCG</sequence>
<reference evidence="1 2" key="1">
    <citation type="journal article" date="2021" name="Microorganisms">
        <title>Bacterial Dimethylsulfoniopropionate Biosynthesis in the East China Sea.</title>
        <authorList>
            <person name="Liu J."/>
            <person name="Zhang Y."/>
            <person name="Liu J."/>
            <person name="Zhong H."/>
            <person name="Williams B.T."/>
            <person name="Zheng Y."/>
            <person name="Curson A.R.J."/>
            <person name="Sun C."/>
            <person name="Sun H."/>
            <person name="Song D."/>
            <person name="Wagner Mackenzie B."/>
            <person name="Bermejo Martinez A."/>
            <person name="Todd J.D."/>
            <person name="Zhang X.H."/>
        </authorList>
    </citation>
    <scope>NUCLEOTIDE SEQUENCE [LARGE SCALE GENOMIC DNA]</scope>
    <source>
        <strain evidence="1 2">ESS08</strain>
    </source>
</reference>
<organism evidence="1 2">
    <name type="scientific">Mesobacillus boroniphilus</name>
    <dbReference type="NCBI Taxonomy" id="308892"/>
    <lineage>
        <taxon>Bacteria</taxon>
        <taxon>Bacillati</taxon>
        <taxon>Bacillota</taxon>
        <taxon>Bacilli</taxon>
        <taxon>Bacillales</taxon>
        <taxon>Bacillaceae</taxon>
        <taxon>Mesobacillus</taxon>
    </lineage>
</organism>
<dbReference type="EMBL" id="QTKX01000001">
    <property type="protein sequence ID" value="MBS8263859.1"/>
    <property type="molecule type" value="Genomic_DNA"/>
</dbReference>
<proteinExistence type="predicted"/>
<accession>A0A944GVS8</accession>
<name>A0A944GVS8_9BACI</name>
<gene>
    <name evidence="1" type="ORF">DYI25_05325</name>
</gene>
<protein>
    <submittedName>
        <fullName evidence="1">Uncharacterized protein</fullName>
    </submittedName>
</protein>
<evidence type="ECO:0000313" key="1">
    <source>
        <dbReference type="EMBL" id="MBS8263859.1"/>
    </source>
</evidence>
<evidence type="ECO:0000313" key="2">
    <source>
        <dbReference type="Proteomes" id="UP000761411"/>
    </source>
</evidence>
<dbReference type="Proteomes" id="UP000761411">
    <property type="component" value="Unassembled WGS sequence"/>
</dbReference>
<dbReference type="AlphaFoldDB" id="A0A944GVS8"/>
<keyword evidence="2" id="KW-1185">Reference proteome</keyword>